<dbReference type="InterPro" id="IPR050377">
    <property type="entry name" value="Radical_SAM_PqqE_MftC-like"/>
</dbReference>
<evidence type="ECO:0000256" key="2">
    <source>
        <dbReference type="ARBA" id="ARBA00022723"/>
    </source>
</evidence>
<sequence>MIRINLITSGKQHSADMPRNLLLGSAGITEALKTIKRIYSLVVNVTNACNGGCNICLAFVDRNRSLPLADMMRVVDIVASHDVKRISFAGGEPMLYPHILNILRYAHDRGLVTALCTNGTRLTEEVIQKLDGITDEIMIPFSSTDPKIAMQMTSYATQSHLTRMEEVFKYILKNTSIGLVVESVLSKVNGDGILDVGNRLLSLGVKNWKIDQYYEIRENRMWHDKFFLGEKEFNKVKEELLKMFFGKITMVWQPAEPRTQNQVFFVSPAGQAVTNGGNENRVVGKILDPETYMPLFATTTSITPQGNYQLHKRIEPNFTPSYDAIHKSVYYDPMARSVMAAGEMTQFFPHNDFGTQLFLPPYVREAIYNHFMQLADTVVKDDDFRFVHPLLYSAGLGALGEHPDNQTFYKFESFWKWAPKTRITVKGPFIGRSCIYYLLCPEESNYFGNIRAGLKTVGINMQHGKEASDRVGWINVARTAYAVPLSVFLNLQQDFKVINNKPIISFVPIEAGPLEANWLDALMDGHIVRNMTTELNDNE</sequence>
<evidence type="ECO:0000256" key="4">
    <source>
        <dbReference type="ARBA" id="ARBA00023014"/>
    </source>
</evidence>
<dbReference type="PROSITE" id="PS51918">
    <property type="entry name" value="RADICAL_SAM"/>
    <property type="match status" value="1"/>
</dbReference>
<keyword evidence="4" id="KW-0411">Iron-sulfur</keyword>
<dbReference type="InterPro" id="IPR058240">
    <property type="entry name" value="rSAM_sf"/>
</dbReference>
<evidence type="ECO:0000259" key="5">
    <source>
        <dbReference type="PROSITE" id="PS51918"/>
    </source>
</evidence>
<keyword evidence="3" id="KW-0408">Iron</keyword>
<dbReference type="SFLD" id="SFLDG01067">
    <property type="entry name" value="SPASM/twitch_domain_containing"/>
    <property type="match status" value="1"/>
</dbReference>
<organism evidence="6 7">
    <name type="scientific">candidate division WOR-1 bacterium RIFOXYB2_FULL_37_13</name>
    <dbReference type="NCBI Taxonomy" id="1802579"/>
    <lineage>
        <taxon>Bacteria</taxon>
        <taxon>Bacillati</taxon>
        <taxon>Saganbacteria</taxon>
    </lineage>
</organism>
<dbReference type="Proteomes" id="UP000178417">
    <property type="component" value="Unassembled WGS sequence"/>
</dbReference>
<dbReference type="EMBL" id="MEUB01000021">
    <property type="protein sequence ID" value="OGC23125.1"/>
    <property type="molecule type" value="Genomic_DNA"/>
</dbReference>
<protein>
    <recommendedName>
        <fullName evidence="5">Radical SAM core domain-containing protein</fullName>
    </recommendedName>
</protein>
<dbReference type="InterPro" id="IPR013785">
    <property type="entry name" value="Aldolase_TIM"/>
</dbReference>
<evidence type="ECO:0000313" key="7">
    <source>
        <dbReference type="Proteomes" id="UP000178417"/>
    </source>
</evidence>
<feature type="domain" description="Radical SAM core" evidence="5">
    <location>
        <begin position="35"/>
        <end position="258"/>
    </location>
</feature>
<dbReference type="GO" id="GO:0003824">
    <property type="term" value="F:catalytic activity"/>
    <property type="evidence" value="ECO:0007669"/>
    <property type="project" value="InterPro"/>
</dbReference>
<gene>
    <name evidence="6" type="ORF">A2310_00835</name>
</gene>
<dbReference type="PANTHER" id="PTHR11228:SF7">
    <property type="entry name" value="PQQA PEPTIDE CYCLASE"/>
    <property type="match status" value="1"/>
</dbReference>
<name>A0A1F4SRP4_UNCSA</name>
<evidence type="ECO:0000256" key="3">
    <source>
        <dbReference type="ARBA" id="ARBA00023004"/>
    </source>
</evidence>
<comment type="caution">
    <text evidence="6">The sequence shown here is derived from an EMBL/GenBank/DDBJ whole genome shotgun (WGS) entry which is preliminary data.</text>
</comment>
<dbReference type="SUPFAM" id="SSF102114">
    <property type="entry name" value="Radical SAM enzymes"/>
    <property type="match status" value="1"/>
</dbReference>
<dbReference type="PANTHER" id="PTHR11228">
    <property type="entry name" value="RADICAL SAM DOMAIN PROTEIN"/>
    <property type="match status" value="1"/>
</dbReference>
<dbReference type="STRING" id="1802579.A2310_00835"/>
<dbReference type="CDD" id="cd01335">
    <property type="entry name" value="Radical_SAM"/>
    <property type="match status" value="1"/>
</dbReference>
<reference evidence="6 7" key="1">
    <citation type="journal article" date="2016" name="Nat. Commun.">
        <title>Thousands of microbial genomes shed light on interconnected biogeochemical processes in an aquifer system.</title>
        <authorList>
            <person name="Anantharaman K."/>
            <person name="Brown C.T."/>
            <person name="Hug L.A."/>
            <person name="Sharon I."/>
            <person name="Castelle C.J."/>
            <person name="Probst A.J."/>
            <person name="Thomas B.C."/>
            <person name="Singh A."/>
            <person name="Wilkins M.J."/>
            <person name="Karaoz U."/>
            <person name="Brodie E.L."/>
            <person name="Williams K.H."/>
            <person name="Hubbard S.S."/>
            <person name="Banfield J.F."/>
        </authorList>
    </citation>
    <scope>NUCLEOTIDE SEQUENCE [LARGE SCALE GENOMIC DNA]</scope>
</reference>
<keyword evidence="2" id="KW-0479">Metal-binding</keyword>
<accession>A0A1F4SRP4</accession>
<dbReference type="SFLD" id="SFLDS00029">
    <property type="entry name" value="Radical_SAM"/>
    <property type="match status" value="1"/>
</dbReference>
<dbReference type="GO" id="GO:0046872">
    <property type="term" value="F:metal ion binding"/>
    <property type="evidence" value="ECO:0007669"/>
    <property type="project" value="UniProtKB-KW"/>
</dbReference>
<dbReference type="Pfam" id="PF04055">
    <property type="entry name" value="Radical_SAM"/>
    <property type="match status" value="1"/>
</dbReference>
<dbReference type="AlphaFoldDB" id="A0A1F4SRP4"/>
<dbReference type="GO" id="GO:0051536">
    <property type="term" value="F:iron-sulfur cluster binding"/>
    <property type="evidence" value="ECO:0007669"/>
    <property type="project" value="UniProtKB-KW"/>
</dbReference>
<dbReference type="Gene3D" id="3.20.20.70">
    <property type="entry name" value="Aldolase class I"/>
    <property type="match status" value="1"/>
</dbReference>
<evidence type="ECO:0000256" key="1">
    <source>
        <dbReference type="ARBA" id="ARBA00022691"/>
    </source>
</evidence>
<dbReference type="InterPro" id="IPR007197">
    <property type="entry name" value="rSAM"/>
</dbReference>
<proteinExistence type="predicted"/>
<evidence type="ECO:0000313" key="6">
    <source>
        <dbReference type="EMBL" id="OGC23125.1"/>
    </source>
</evidence>
<keyword evidence="1" id="KW-0949">S-adenosyl-L-methionine</keyword>